<sequence>MTLIIAANVFCKGRFEYTFEEGSNQNQFQECLGAAIHGASLSFRLLSKANFAKFLHRPTAAFHRAFEFLRPQPAFLPFAASTNT</sequence>
<accession>F7ZF37</accession>
<name>F7ZF37_ROSLO</name>
<reference evidence="1 2" key="1">
    <citation type="journal article" date="2011" name="BMC Genomics">
        <title>Comparative genome analysis and genome-guided physiological analysis of Roseobacter litoralis.</title>
        <authorList>
            <person name="Kalhoefer D."/>
            <person name="Thole S."/>
            <person name="Voget S."/>
            <person name="Lehmann R."/>
            <person name="Liesegang H."/>
            <person name="Wollher A."/>
            <person name="Daniel R."/>
            <person name="Simon M."/>
            <person name="Brinkhoff T."/>
        </authorList>
    </citation>
    <scope>NUCLEOTIDE SEQUENCE [LARGE SCALE GENOMIC DNA]</scope>
    <source>
        <strain evidence="2">ATCC 49566 / DSM 6996 / JCM 21268 / NBRC 15278 / OCh 149</strain>
    </source>
</reference>
<gene>
    <name evidence="1" type="ordered locus">RLO149_c014710</name>
</gene>
<dbReference type="HOGENOM" id="CLU_2525457_0_0_5"/>
<dbReference type="AlphaFoldDB" id="F7ZF37"/>
<dbReference type="STRING" id="391595.RLO149_c014710"/>
<keyword evidence="2" id="KW-1185">Reference proteome</keyword>
<organism evidence="1 2">
    <name type="scientific">Roseobacter litoralis (strain ATCC 49566 / DSM 6996 / JCM 21268 / NBRC 15278 / OCh 149)</name>
    <dbReference type="NCBI Taxonomy" id="391595"/>
    <lineage>
        <taxon>Bacteria</taxon>
        <taxon>Pseudomonadati</taxon>
        <taxon>Pseudomonadota</taxon>
        <taxon>Alphaproteobacteria</taxon>
        <taxon>Rhodobacterales</taxon>
        <taxon>Roseobacteraceae</taxon>
        <taxon>Roseobacter</taxon>
    </lineage>
</organism>
<evidence type="ECO:0000313" key="1">
    <source>
        <dbReference type="EMBL" id="AEI93468.1"/>
    </source>
</evidence>
<dbReference type="KEGG" id="rli:RLO149_c014710"/>
<protein>
    <submittedName>
        <fullName evidence="1">Uncharacterized protein</fullName>
    </submittedName>
</protein>
<proteinExistence type="predicted"/>
<dbReference type="EMBL" id="CP002623">
    <property type="protein sequence ID" value="AEI93468.1"/>
    <property type="molecule type" value="Genomic_DNA"/>
</dbReference>
<dbReference type="Proteomes" id="UP000001353">
    <property type="component" value="Chromosome"/>
</dbReference>
<evidence type="ECO:0000313" key="2">
    <source>
        <dbReference type="Proteomes" id="UP000001353"/>
    </source>
</evidence>